<dbReference type="AlphaFoldDB" id="A0A0E9Q4B3"/>
<name>A0A0E9Q4B3_ANGAN</name>
<protein>
    <submittedName>
        <fullName evidence="1">Uncharacterized protein</fullName>
    </submittedName>
</protein>
<sequence length="18" mass="1855">MPVTHSAPTSMLLQGSVV</sequence>
<organism evidence="1">
    <name type="scientific">Anguilla anguilla</name>
    <name type="common">European freshwater eel</name>
    <name type="synonym">Muraena anguilla</name>
    <dbReference type="NCBI Taxonomy" id="7936"/>
    <lineage>
        <taxon>Eukaryota</taxon>
        <taxon>Metazoa</taxon>
        <taxon>Chordata</taxon>
        <taxon>Craniata</taxon>
        <taxon>Vertebrata</taxon>
        <taxon>Euteleostomi</taxon>
        <taxon>Actinopterygii</taxon>
        <taxon>Neopterygii</taxon>
        <taxon>Teleostei</taxon>
        <taxon>Anguilliformes</taxon>
        <taxon>Anguillidae</taxon>
        <taxon>Anguilla</taxon>
    </lineage>
</organism>
<accession>A0A0E9Q4B3</accession>
<dbReference type="EMBL" id="GBXM01097387">
    <property type="protein sequence ID" value="JAH11190.1"/>
    <property type="molecule type" value="Transcribed_RNA"/>
</dbReference>
<reference evidence="1" key="1">
    <citation type="submission" date="2014-11" db="EMBL/GenBank/DDBJ databases">
        <authorList>
            <person name="Amaro Gonzalez C."/>
        </authorList>
    </citation>
    <scope>NUCLEOTIDE SEQUENCE</scope>
</reference>
<proteinExistence type="predicted"/>
<reference evidence="1" key="2">
    <citation type="journal article" date="2015" name="Fish Shellfish Immunol.">
        <title>Early steps in the European eel (Anguilla anguilla)-Vibrio vulnificus interaction in the gills: Role of the RtxA13 toxin.</title>
        <authorList>
            <person name="Callol A."/>
            <person name="Pajuelo D."/>
            <person name="Ebbesson L."/>
            <person name="Teles M."/>
            <person name="MacKenzie S."/>
            <person name="Amaro C."/>
        </authorList>
    </citation>
    <scope>NUCLEOTIDE SEQUENCE</scope>
</reference>
<evidence type="ECO:0000313" key="1">
    <source>
        <dbReference type="EMBL" id="JAH11190.1"/>
    </source>
</evidence>